<evidence type="ECO:0000313" key="1">
    <source>
        <dbReference type="EMBL" id="CAF4358153.1"/>
    </source>
</evidence>
<name>A0A820LJ91_9BILA</name>
<organism evidence="1 2">
    <name type="scientific">Rotaria sordida</name>
    <dbReference type="NCBI Taxonomy" id="392033"/>
    <lineage>
        <taxon>Eukaryota</taxon>
        <taxon>Metazoa</taxon>
        <taxon>Spiralia</taxon>
        <taxon>Gnathifera</taxon>
        <taxon>Rotifera</taxon>
        <taxon>Eurotatoria</taxon>
        <taxon>Bdelloidea</taxon>
        <taxon>Philodinida</taxon>
        <taxon>Philodinidae</taxon>
        <taxon>Rotaria</taxon>
    </lineage>
</organism>
<gene>
    <name evidence="1" type="ORF">FNK824_LOCUS42576</name>
</gene>
<sequence length="103" mass="12280">MRQRGKINQRRLVFPTSIITNSNKNSYRNRHIKQQGRPIPSVFLTQDPDEYNYSTSIYRQARSDVDIKRAFKGFVVENIQRKLSADQRKKREEEQKAAIKIQR</sequence>
<dbReference type="Proteomes" id="UP000663874">
    <property type="component" value="Unassembled WGS sequence"/>
</dbReference>
<accession>A0A820LJ91</accession>
<dbReference type="AlphaFoldDB" id="A0A820LJ91"/>
<protein>
    <submittedName>
        <fullName evidence="1">Uncharacterized protein</fullName>
    </submittedName>
</protein>
<evidence type="ECO:0000313" key="2">
    <source>
        <dbReference type="Proteomes" id="UP000663874"/>
    </source>
</evidence>
<dbReference type="EMBL" id="CAJOBE010051298">
    <property type="protein sequence ID" value="CAF4358153.1"/>
    <property type="molecule type" value="Genomic_DNA"/>
</dbReference>
<proteinExistence type="predicted"/>
<reference evidence="1" key="1">
    <citation type="submission" date="2021-02" db="EMBL/GenBank/DDBJ databases">
        <authorList>
            <person name="Nowell W R."/>
        </authorList>
    </citation>
    <scope>NUCLEOTIDE SEQUENCE</scope>
</reference>
<feature type="non-terminal residue" evidence="1">
    <location>
        <position position="1"/>
    </location>
</feature>
<comment type="caution">
    <text evidence="1">The sequence shown here is derived from an EMBL/GenBank/DDBJ whole genome shotgun (WGS) entry which is preliminary data.</text>
</comment>